<protein>
    <submittedName>
        <fullName evidence="1">Uncharacterized protein</fullName>
    </submittedName>
</protein>
<name>A0A0F9I9N3_9ZZZZ</name>
<accession>A0A0F9I9N3</accession>
<comment type="caution">
    <text evidence="1">The sequence shown here is derived from an EMBL/GenBank/DDBJ whole genome shotgun (WGS) entry which is preliminary data.</text>
</comment>
<organism evidence="1">
    <name type="scientific">marine sediment metagenome</name>
    <dbReference type="NCBI Taxonomy" id="412755"/>
    <lineage>
        <taxon>unclassified sequences</taxon>
        <taxon>metagenomes</taxon>
        <taxon>ecological metagenomes</taxon>
    </lineage>
</organism>
<gene>
    <name evidence="1" type="ORF">LCGC14_1607740</name>
</gene>
<proteinExistence type="predicted"/>
<evidence type="ECO:0000313" key="1">
    <source>
        <dbReference type="EMBL" id="KKM24177.1"/>
    </source>
</evidence>
<dbReference type="AlphaFoldDB" id="A0A0F9I9N3"/>
<reference evidence="1" key="1">
    <citation type="journal article" date="2015" name="Nature">
        <title>Complex archaea that bridge the gap between prokaryotes and eukaryotes.</title>
        <authorList>
            <person name="Spang A."/>
            <person name="Saw J.H."/>
            <person name="Jorgensen S.L."/>
            <person name="Zaremba-Niedzwiedzka K."/>
            <person name="Martijn J."/>
            <person name="Lind A.E."/>
            <person name="van Eijk R."/>
            <person name="Schleper C."/>
            <person name="Guy L."/>
            <person name="Ettema T.J."/>
        </authorList>
    </citation>
    <scope>NUCLEOTIDE SEQUENCE</scope>
</reference>
<dbReference type="EMBL" id="LAZR01012980">
    <property type="protein sequence ID" value="KKM24177.1"/>
    <property type="molecule type" value="Genomic_DNA"/>
</dbReference>
<sequence>MKKDVLSDGFIAASNQLKNWQPEATDIQFAPKTCPQCGSTFYITYIVPICLTRVPMDKTLEHCGYFCGGCRLGSHGARKRT</sequence>